<organism evidence="2 3">
    <name type="scientific">Blautia pseudococcoides</name>
    <dbReference type="NCBI Taxonomy" id="1796616"/>
    <lineage>
        <taxon>Bacteria</taxon>
        <taxon>Bacillati</taxon>
        <taxon>Bacillota</taxon>
        <taxon>Clostridia</taxon>
        <taxon>Lachnospirales</taxon>
        <taxon>Lachnospiraceae</taxon>
        <taxon>Blautia</taxon>
    </lineage>
</organism>
<dbReference type="Gene3D" id="3.40.190.10">
    <property type="entry name" value="Periplasmic binding protein-like II"/>
    <property type="match status" value="1"/>
</dbReference>
<keyword evidence="1" id="KW-0732">Signal</keyword>
<proteinExistence type="predicted"/>
<sequence>MKRRTALLCAVLMGTTAVLGMAGCGSKGTEELVKKEEQTTSDTGRSSGEKTKLVFLRGGTEPERKAYWEKMIAGFEEENPDIQFEYQECPYGDDFETKLNTGFASGTAPDIINFTMASMGTRVPLGQYAALDEYVDNWEGRDDFMENALKLGSINDKTYGIAVFPDPRMLAYNKELFEEAGLDPDTPPATWEEMLEDHKKLIKKDDSGNVVQSGFAMPTSGTSMQHYMSIFIEENGVKNLVDEDNDEILCNTDKAVEAVEFMKEVADAGVIPFDCSNSEQDPFGMGTAAMGIVTDQTFKQLNDGALKGKIALASPLKNTQQATFCGMSFLFMSGETRHKEEVWKFIEYVSSPESMWTRYEDLGTTPIRESLKDKFIEQDPETNQVIYDSINCGTGSPKVPYANSVYNIINEAMEKVMYDVESPKAAMDAAADKIQEEIDNQ</sequence>
<name>A0A1C7IA08_9FIRM</name>
<dbReference type="PANTHER" id="PTHR43649:SF12">
    <property type="entry name" value="DIACETYLCHITOBIOSE BINDING PROTEIN DASA"/>
    <property type="match status" value="1"/>
</dbReference>
<evidence type="ECO:0000313" key="3">
    <source>
        <dbReference type="Proteomes" id="UP000092574"/>
    </source>
</evidence>
<evidence type="ECO:0000313" key="2">
    <source>
        <dbReference type="EMBL" id="ANU76471.1"/>
    </source>
</evidence>
<accession>A0A1C7IA08</accession>
<dbReference type="InterPro" id="IPR050490">
    <property type="entry name" value="Bact_solute-bd_prot1"/>
</dbReference>
<dbReference type="RefSeq" id="WP_065542635.1">
    <property type="nucleotide sequence ID" value="NZ_CP015405.2"/>
</dbReference>
<dbReference type="EMBL" id="CP015405">
    <property type="protein sequence ID" value="ANU76471.1"/>
    <property type="molecule type" value="Genomic_DNA"/>
</dbReference>
<dbReference type="CDD" id="cd14748">
    <property type="entry name" value="PBP2_UgpB"/>
    <property type="match status" value="1"/>
</dbReference>
<dbReference type="Pfam" id="PF13416">
    <property type="entry name" value="SBP_bac_8"/>
    <property type="match status" value="1"/>
</dbReference>
<dbReference type="AlphaFoldDB" id="A0A1C7IA08"/>
<keyword evidence="3" id="KW-1185">Reference proteome</keyword>
<gene>
    <name evidence="2" type="ORF">A4V09_12255</name>
</gene>
<protein>
    <submittedName>
        <fullName evidence="2">ABC transporter substrate-binding protein</fullName>
    </submittedName>
</protein>
<dbReference type="KEGG" id="byl:A4V09_12255"/>
<dbReference type="OrthoDB" id="383712at2"/>
<evidence type="ECO:0000256" key="1">
    <source>
        <dbReference type="SAM" id="SignalP"/>
    </source>
</evidence>
<dbReference type="STRING" id="1796616.A4V09_12255"/>
<feature type="chain" id="PRO_5038806868" evidence="1">
    <location>
        <begin position="23"/>
        <end position="441"/>
    </location>
</feature>
<dbReference type="Proteomes" id="UP000092574">
    <property type="component" value="Chromosome"/>
</dbReference>
<dbReference type="SUPFAM" id="SSF53850">
    <property type="entry name" value="Periplasmic binding protein-like II"/>
    <property type="match status" value="1"/>
</dbReference>
<reference evidence="2" key="1">
    <citation type="submission" date="2017-04" db="EMBL/GenBank/DDBJ databases">
        <title>Complete Genome Sequences of Twelve Strains of a Stable Defined Moderately Diverse Mouse Microbiota 2 (sDMDMm2).</title>
        <authorList>
            <person name="Uchimura Y."/>
            <person name="Wyss M."/>
            <person name="Brugiroux S."/>
            <person name="Limenitakis J.P."/>
            <person name="Stecher B."/>
            <person name="McCoy K.D."/>
            <person name="Macpherson A.J."/>
        </authorList>
    </citation>
    <scope>NUCLEOTIDE SEQUENCE</scope>
    <source>
        <strain evidence="2">YL58</strain>
    </source>
</reference>
<dbReference type="PANTHER" id="PTHR43649">
    <property type="entry name" value="ARABINOSE-BINDING PROTEIN-RELATED"/>
    <property type="match status" value="1"/>
</dbReference>
<dbReference type="PROSITE" id="PS51257">
    <property type="entry name" value="PROKAR_LIPOPROTEIN"/>
    <property type="match status" value="1"/>
</dbReference>
<dbReference type="InterPro" id="IPR006059">
    <property type="entry name" value="SBP"/>
</dbReference>
<feature type="signal peptide" evidence="1">
    <location>
        <begin position="1"/>
        <end position="22"/>
    </location>
</feature>